<feature type="transmembrane region" description="Helical" evidence="1">
    <location>
        <begin position="290"/>
        <end position="307"/>
    </location>
</feature>
<dbReference type="Proteomes" id="UP000734271">
    <property type="component" value="Unassembled WGS sequence"/>
</dbReference>
<evidence type="ECO:0000256" key="1">
    <source>
        <dbReference type="SAM" id="Phobius"/>
    </source>
</evidence>
<name>A0ABS7SX07_9FIRM</name>
<keyword evidence="3" id="KW-1185">Reference proteome</keyword>
<dbReference type="EMBL" id="JAIPME010000002">
    <property type="protein sequence ID" value="MBZ2386036.1"/>
    <property type="molecule type" value="Genomic_DNA"/>
</dbReference>
<dbReference type="PANTHER" id="PTHR35902">
    <property type="entry name" value="S-LAYER DOMAIN-LIKE PROTEIN-RELATED"/>
    <property type="match status" value="1"/>
</dbReference>
<evidence type="ECO:0000313" key="3">
    <source>
        <dbReference type="Proteomes" id="UP000734271"/>
    </source>
</evidence>
<dbReference type="Gene3D" id="2.60.40.10">
    <property type="entry name" value="Immunoglobulins"/>
    <property type="match status" value="1"/>
</dbReference>
<dbReference type="PANTHER" id="PTHR35902:SF3">
    <property type="entry name" value="NPCBM-ASSOCIATED, NEW3 DOMAIN OF ALPHA-GALACTOSIDASE"/>
    <property type="match status" value="1"/>
</dbReference>
<keyword evidence="1" id="KW-1133">Transmembrane helix</keyword>
<protein>
    <submittedName>
        <fullName evidence="2">S-layer protein</fullName>
    </submittedName>
</protein>
<accession>A0ABS7SX07</accession>
<keyword evidence="1" id="KW-0812">Transmembrane</keyword>
<proteinExistence type="predicted"/>
<keyword evidence="1" id="KW-0472">Membrane</keyword>
<dbReference type="RefSeq" id="WP_223417879.1">
    <property type="nucleotide sequence ID" value="NZ_JAIPME010000002.1"/>
</dbReference>
<gene>
    <name evidence="2" type="ORF">K8P03_01785</name>
</gene>
<comment type="caution">
    <text evidence="2">The sequence shown here is derived from an EMBL/GenBank/DDBJ whole genome shotgun (WGS) entry which is preliminary data.</text>
</comment>
<dbReference type="InterPro" id="IPR013783">
    <property type="entry name" value="Ig-like_fold"/>
</dbReference>
<reference evidence="2 3" key="1">
    <citation type="submission" date="2021-08" db="EMBL/GenBank/DDBJ databases">
        <title>FDA dAtabase for Regulatory Grade micrObial Sequences (FDA-ARGOS): Supporting development and validation of Infectious Disease Dx tests.</title>
        <authorList>
            <person name="Sproer C."/>
            <person name="Gronow S."/>
            <person name="Severitt S."/>
            <person name="Schroder I."/>
            <person name="Tallon L."/>
            <person name="Sadzewicz L."/>
            <person name="Zhao X."/>
            <person name="Boylan J."/>
            <person name="Ott S."/>
            <person name="Bowen H."/>
            <person name="Vavikolanu K."/>
            <person name="Hazen T."/>
            <person name="Aluvathingal J."/>
            <person name="Nadendla S."/>
            <person name="Lowell S."/>
            <person name="Myers T."/>
            <person name="Yan Y."/>
            <person name="Sichtig H."/>
        </authorList>
    </citation>
    <scope>NUCLEOTIDE SEQUENCE [LARGE SCALE GENOMIC DNA]</scope>
    <source>
        <strain evidence="2 3">FDAARGOS_1460</strain>
    </source>
</reference>
<sequence>MNENENNQAEMSTNVKNQPKIMISYYQLNPQIPQAGKSFDLSFGLYNTNSKNTIYNLKATIEQNLGAQPQNSGGNNAMVSDGSVFSPVNQSNSFYVAALYPWNTANKHITMNVLPNAVAGNYVINLAIEYEDADGNQYKTTEAIGIPVVQRAGVTMSELKSDELMVGNPTEMSINIYNTGKDNLNTFMCDVIGKGIKIENDRKFIGNFNTGTQETFSFTATPTRAGEIEGQIMLSYEDSTGKVHTQTKDFKKEAMEGMPEDMGADMNGEMTHEMGVEDPNMGGGSVLTSPFLWIGLIVILILAGILYKKKKGKKEDEELLIDDED</sequence>
<organism evidence="2 3">
    <name type="scientific">Anaerococcus murdochii</name>
    <dbReference type="NCBI Taxonomy" id="411577"/>
    <lineage>
        <taxon>Bacteria</taxon>
        <taxon>Bacillati</taxon>
        <taxon>Bacillota</taxon>
        <taxon>Tissierellia</taxon>
        <taxon>Tissierellales</taxon>
        <taxon>Peptoniphilaceae</taxon>
        <taxon>Anaerococcus</taxon>
    </lineage>
</organism>
<evidence type="ECO:0000313" key="2">
    <source>
        <dbReference type="EMBL" id="MBZ2386036.1"/>
    </source>
</evidence>